<comment type="caution">
    <text evidence="1">The sequence shown here is derived from an EMBL/GenBank/DDBJ whole genome shotgun (WGS) entry which is preliminary data.</text>
</comment>
<dbReference type="EMBL" id="ASGP02000002">
    <property type="protein sequence ID" value="KAH9522934.1"/>
    <property type="molecule type" value="Genomic_DNA"/>
</dbReference>
<name>A0A922I697_DERFA</name>
<reference evidence="1" key="1">
    <citation type="submission" date="2013-05" db="EMBL/GenBank/DDBJ databases">
        <authorList>
            <person name="Yim A.K.Y."/>
            <person name="Chan T.F."/>
            <person name="Ji K.M."/>
            <person name="Liu X.Y."/>
            <person name="Zhou J.W."/>
            <person name="Li R.Q."/>
            <person name="Yang K.Y."/>
            <person name="Li J."/>
            <person name="Li M."/>
            <person name="Law P.T.W."/>
            <person name="Wu Y.L."/>
            <person name="Cai Z.L."/>
            <person name="Qin H."/>
            <person name="Bao Y."/>
            <person name="Leung R.K.K."/>
            <person name="Ng P.K.S."/>
            <person name="Zou J."/>
            <person name="Zhong X.J."/>
            <person name="Ran P.X."/>
            <person name="Zhong N.S."/>
            <person name="Liu Z.G."/>
            <person name="Tsui S.K.W."/>
        </authorList>
    </citation>
    <scope>NUCLEOTIDE SEQUENCE</scope>
    <source>
        <strain evidence="1">Derf</strain>
        <tissue evidence="1">Whole organism</tissue>
    </source>
</reference>
<reference evidence="1" key="2">
    <citation type="journal article" date="2022" name="Res Sq">
        <title>Comparative Genomics Reveals Insights into the Divergent Evolution of Astigmatic Mites and Household Pest Adaptations.</title>
        <authorList>
            <person name="Xiong Q."/>
            <person name="Wan A.T.-Y."/>
            <person name="Liu X.-Y."/>
            <person name="Fung C.S.-H."/>
            <person name="Xiao X."/>
            <person name="Malainual N."/>
            <person name="Hou J."/>
            <person name="Wang L."/>
            <person name="Wang M."/>
            <person name="Yang K."/>
            <person name="Cui Y."/>
            <person name="Leung E."/>
            <person name="Nong W."/>
            <person name="Shin S.-K."/>
            <person name="Au S."/>
            <person name="Jeong K.Y."/>
            <person name="Chew F.T."/>
            <person name="Hui J."/>
            <person name="Leung T.F."/>
            <person name="Tungtrongchitr A."/>
            <person name="Zhong N."/>
            <person name="Liu Z."/>
            <person name="Tsui S."/>
        </authorList>
    </citation>
    <scope>NUCLEOTIDE SEQUENCE</scope>
    <source>
        <strain evidence="1">Derf</strain>
        <tissue evidence="1">Whole organism</tissue>
    </source>
</reference>
<evidence type="ECO:0000313" key="1">
    <source>
        <dbReference type="EMBL" id="KAH9522934.1"/>
    </source>
</evidence>
<organism evidence="1 2">
    <name type="scientific">Dermatophagoides farinae</name>
    <name type="common">American house dust mite</name>
    <dbReference type="NCBI Taxonomy" id="6954"/>
    <lineage>
        <taxon>Eukaryota</taxon>
        <taxon>Metazoa</taxon>
        <taxon>Ecdysozoa</taxon>
        <taxon>Arthropoda</taxon>
        <taxon>Chelicerata</taxon>
        <taxon>Arachnida</taxon>
        <taxon>Acari</taxon>
        <taxon>Acariformes</taxon>
        <taxon>Sarcoptiformes</taxon>
        <taxon>Astigmata</taxon>
        <taxon>Psoroptidia</taxon>
        <taxon>Analgoidea</taxon>
        <taxon>Pyroglyphidae</taxon>
        <taxon>Dermatophagoidinae</taxon>
        <taxon>Dermatophagoides</taxon>
    </lineage>
</organism>
<sequence>MYRQHFFTTFISSIIRQRCPTQIICRHFANNQLEISSKLQTKIENRLKNLIVEVDLGRGPVRSNDDIVDNVNVLEETIVKASNIDQIRELIRYNYRQFDANHIAQLFESIDNIVKYSTDPDTIRLDILGSKEFEILANRTLKIVRHLEASEALNTLIVLNNLGVSIDTVLNQALMQMVRAWINDYSIDDLYRLVRFLKQRESYKSRHSLMQALHLALPYALKHRIQYKELDFFHARTLMKSVEMIAHFGIDIFGDIDLVEKCLHYLYKQLDRLGPREWLNILSFIYAMNIPGDESSSLISRTIRLMIDGCIVRIRNSSDKTFEELPSHFFLNVLMKIDRSTPVYYDKHLFDLIAEQASSRPEKFGLRNLYLLSWKLGQFKYINHRMLRFFVEQIDNGTNSDLLSSNSSISLVNLFHLIAQSSNYHEEVHSDFTQLANKIIESDRFIEETARSKMNYFNFLRSCLILKAQLDEDIIVEWFGSEYFNKALDILQSQSKRVIFLKTMAIIYDGLFIQKIIKLNEKNCDYIKRKLQPFIDEFVDAIRNGMEYQPRSFEKEQIKSILARQSFSGQKISEEMIKINQVTQTGSIIDVEICGKNQKIAIILLNRKNYLRNPSIIDGETDFQIKSLYCQNYRSIVIELEMYKRLTEFERELFLRKEMEKNI</sequence>
<gene>
    <name evidence="1" type="primary">INTS6</name>
    <name evidence="1" type="ORF">DERF_006487</name>
</gene>
<protein>
    <submittedName>
        <fullName evidence="1">Integrator complex subunit 6, variant 2</fullName>
    </submittedName>
</protein>
<evidence type="ECO:0000313" key="2">
    <source>
        <dbReference type="Proteomes" id="UP000790347"/>
    </source>
</evidence>
<proteinExistence type="predicted"/>
<keyword evidence="2" id="KW-1185">Reference proteome</keyword>
<dbReference type="AlphaFoldDB" id="A0A922I697"/>
<dbReference type="Proteomes" id="UP000790347">
    <property type="component" value="Unassembled WGS sequence"/>
</dbReference>
<accession>A0A922I697</accession>